<evidence type="ECO:0000313" key="3">
    <source>
        <dbReference type="Proteomes" id="UP000229897"/>
    </source>
</evidence>
<proteinExistence type="predicted"/>
<accession>A0A2D2DTW8</accession>
<keyword evidence="3" id="KW-1185">Reference proteome</keyword>
<feature type="domain" description="CheW-like" evidence="1">
    <location>
        <begin position="1"/>
        <end position="145"/>
    </location>
</feature>
<dbReference type="Pfam" id="PF01584">
    <property type="entry name" value="CheW"/>
    <property type="match status" value="1"/>
</dbReference>
<dbReference type="RefSeq" id="WP_099881445.1">
    <property type="nucleotide sequence ID" value="NZ_CP024608.1"/>
</dbReference>
<sequence>MKVMVFHIGADRYALPLWAVARVLPAAALKSIPLAPDYVAGLLDLHGAPVPVIDLSALAGVAPEQLWYDSRIILVDYPVADGGADETTRPLGLLAEHVVGVETIDSAALADAGVSGAPFLGQVAADGAGMLQLITLAQLLAPDVRAQLFPATGEAA</sequence>
<reference evidence="2" key="1">
    <citation type="submission" date="2017-10" db="EMBL/GenBank/DDBJ databases">
        <title>Massilia psychrophilum sp. nov., a novel purple-pigmented bacterium isolated from Tianshan glacier, Xinjiang Municipality, China.</title>
        <authorList>
            <person name="Wang H."/>
        </authorList>
    </citation>
    <scope>NUCLEOTIDE SEQUENCE [LARGE SCALE GENOMIC DNA]</scope>
    <source>
        <strain evidence="2">B2</strain>
    </source>
</reference>
<evidence type="ECO:0000313" key="2">
    <source>
        <dbReference type="EMBL" id="ATQ78425.1"/>
    </source>
</evidence>
<dbReference type="SUPFAM" id="SSF50341">
    <property type="entry name" value="CheW-like"/>
    <property type="match status" value="1"/>
</dbReference>
<gene>
    <name evidence="2" type="ORF">CR152_30865</name>
</gene>
<dbReference type="InterPro" id="IPR002545">
    <property type="entry name" value="CheW-lke_dom"/>
</dbReference>
<dbReference type="InterPro" id="IPR036061">
    <property type="entry name" value="CheW-like_dom_sf"/>
</dbReference>
<dbReference type="OrthoDB" id="21913at2"/>
<dbReference type="GO" id="GO:0007165">
    <property type="term" value="P:signal transduction"/>
    <property type="evidence" value="ECO:0007669"/>
    <property type="project" value="InterPro"/>
</dbReference>
<evidence type="ECO:0000259" key="1">
    <source>
        <dbReference type="PROSITE" id="PS50851"/>
    </source>
</evidence>
<dbReference type="Proteomes" id="UP000229897">
    <property type="component" value="Chromosome"/>
</dbReference>
<dbReference type="PANTHER" id="PTHR22617:SF43">
    <property type="entry name" value="PROTEIN PILI"/>
    <property type="match status" value="1"/>
</dbReference>
<dbReference type="AlphaFoldDB" id="A0A2D2DTW8"/>
<dbReference type="GO" id="GO:0006935">
    <property type="term" value="P:chemotaxis"/>
    <property type="evidence" value="ECO:0007669"/>
    <property type="project" value="InterPro"/>
</dbReference>
<dbReference type="Gene3D" id="2.30.30.40">
    <property type="entry name" value="SH3 Domains"/>
    <property type="match status" value="1"/>
</dbReference>
<dbReference type="GO" id="GO:0005829">
    <property type="term" value="C:cytosol"/>
    <property type="evidence" value="ECO:0007669"/>
    <property type="project" value="TreeGrafter"/>
</dbReference>
<dbReference type="SMART" id="SM00260">
    <property type="entry name" value="CheW"/>
    <property type="match status" value="1"/>
</dbReference>
<dbReference type="Gene3D" id="2.40.50.180">
    <property type="entry name" value="CheA-289, Domain 4"/>
    <property type="match status" value="1"/>
</dbReference>
<dbReference type="PANTHER" id="PTHR22617">
    <property type="entry name" value="CHEMOTAXIS SENSOR HISTIDINE KINASE-RELATED"/>
    <property type="match status" value="1"/>
</dbReference>
<protein>
    <submittedName>
        <fullName evidence="2">Chemotaxis protein</fullName>
    </submittedName>
</protein>
<dbReference type="InterPro" id="IPR039315">
    <property type="entry name" value="CheW"/>
</dbReference>
<dbReference type="EMBL" id="CP024608">
    <property type="protein sequence ID" value="ATQ78425.1"/>
    <property type="molecule type" value="Genomic_DNA"/>
</dbReference>
<dbReference type="KEGG" id="mass:CR152_30865"/>
<name>A0A2D2DTW8_9BURK</name>
<organism evidence="2 3">
    <name type="scientific">Massilia violaceinigra</name>
    <dbReference type="NCBI Taxonomy" id="2045208"/>
    <lineage>
        <taxon>Bacteria</taxon>
        <taxon>Pseudomonadati</taxon>
        <taxon>Pseudomonadota</taxon>
        <taxon>Betaproteobacteria</taxon>
        <taxon>Burkholderiales</taxon>
        <taxon>Oxalobacteraceae</taxon>
        <taxon>Telluria group</taxon>
        <taxon>Massilia</taxon>
    </lineage>
</organism>
<dbReference type="PROSITE" id="PS50851">
    <property type="entry name" value="CHEW"/>
    <property type="match status" value="1"/>
</dbReference>